<evidence type="ECO:0000256" key="3">
    <source>
        <dbReference type="ARBA" id="ARBA00022448"/>
    </source>
</evidence>
<comment type="similarity">
    <text evidence="2">Belongs to the membrane fusion protein (MFP) (TC 8.A.1) family.</text>
</comment>
<dbReference type="Proteomes" id="UP000886602">
    <property type="component" value="Unassembled WGS sequence"/>
</dbReference>
<dbReference type="Gene3D" id="6.20.50.140">
    <property type="match status" value="1"/>
</dbReference>
<feature type="domain" description="Multidrug resistance protein MdtA-like beta-barrel" evidence="6">
    <location>
        <begin position="209"/>
        <end position="283"/>
    </location>
</feature>
<evidence type="ECO:0000313" key="9">
    <source>
        <dbReference type="Proteomes" id="UP000886602"/>
    </source>
</evidence>
<feature type="domain" description="Multidrug resistance protein MdtA-like barrel-sandwich hybrid" evidence="5">
    <location>
        <begin position="48"/>
        <end position="202"/>
    </location>
</feature>
<dbReference type="InterPro" id="IPR058625">
    <property type="entry name" value="MdtA-like_BSH"/>
</dbReference>
<comment type="caution">
    <text evidence="8">The sequence shown here is derived from an EMBL/GenBank/DDBJ whole genome shotgun (WGS) entry which is preliminary data.</text>
</comment>
<dbReference type="PANTHER" id="PTHR30469">
    <property type="entry name" value="MULTIDRUG RESISTANCE PROTEIN MDTA"/>
    <property type="match status" value="1"/>
</dbReference>
<dbReference type="Pfam" id="PF25944">
    <property type="entry name" value="Beta-barrel_RND"/>
    <property type="match status" value="1"/>
</dbReference>
<evidence type="ECO:0000313" key="8">
    <source>
        <dbReference type="EMBL" id="MBK7422256.1"/>
    </source>
</evidence>
<dbReference type="InterPro" id="IPR058626">
    <property type="entry name" value="MdtA-like_b-barrel"/>
</dbReference>
<proteinExistence type="inferred from homology"/>
<dbReference type="InterPro" id="IPR006143">
    <property type="entry name" value="RND_pump_MFP"/>
</dbReference>
<dbReference type="GO" id="GO:1990281">
    <property type="term" value="C:efflux pump complex"/>
    <property type="evidence" value="ECO:0007669"/>
    <property type="project" value="TreeGrafter"/>
</dbReference>
<dbReference type="Gene3D" id="2.40.30.170">
    <property type="match status" value="1"/>
</dbReference>
<evidence type="ECO:0000256" key="4">
    <source>
        <dbReference type="SAM" id="MobiDB-lite"/>
    </source>
</evidence>
<keyword evidence="3" id="KW-0813">Transport</keyword>
<feature type="domain" description="Multidrug resistance protein MdtA-like C-terminal permuted SH3" evidence="7">
    <location>
        <begin position="328"/>
        <end position="372"/>
    </location>
</feature>
<evidence type="ECO:0000256" key="2">
    <source>
        <dbReference type="ARBA" id="ARBA00009477"/>
    </source>
</evidence>
<evidence type="ECO:0000259" key="7">
    <source>
        <dbReference type="Pfam" id="PF25967"/>
    </source>
</evidence>
<dbReference type="Gene3D" id="2.40.50.100">
    <property type="match status" value="2"/>
</dbReference>
<evidence type="ECO:0000259" key="6">
    <source>
        <dbReference type="Pfam" id="PF25944"/>
    </source>
</evidence>
<name>A0A9D7FCG2_9RHOO</name>
<organism evidence="8 9">
    <name type="scientific">Candidatus Propionivibrio dominans</name>
    <dbReference type="NCBI Taxonomy" id="2954373"/>
    <lineage>
        <taxon>Bacteria</taxon>
        <taxon>Pseudomonadati</taxon>
        <taxon>Pseudomonadota</taxon>
        <taxon>Betaproteobacteria</taxon>
        <taxon>Rhodocyclales</taxon>
        <taxon>Rhodocyclaceae</taxon>
        <taxon>Propionivibrio</taxon>
    </lineage>
</organism>
<gene>
    <name evidence="8" type="ORF">IPJ48_03685</name>
</gene>
<dbReference type="InterPro" id="IPR058627">
    <property type="entry name" value="MdtA-like_C"/>
</dbReference>
<comment type="subcellular location">
    <subcellularLocation>
        <location evidence="1">Cell membrane</location>
    </subcellularLocation>
</comment>
<protein>
    <submittedName>
        <fullName evidence="8">Efflux RND transporter periplasmic adaptor subunit</fullName>
    </submittedName>
</protein>
<sequence length="399" mass="41943">MLAGGGYYGWRTWFAATDPAESMLTAAASRGNLEDTVTATGTLQPKEFVDVGTQVSGQLKKLHVEIGDVVKKGQLLAEIDPSVYQAKVDGDRAQLLNLQAQLADKQAQLVLADLQLARQQNLTRDDATTADALQSADAVRKSALAQVNAVKAQIQQTGSTLRGDEANLGYTKIYAPIAGTVVSQAARQGQTLNANQQAPIVMRIADLSTMTVQAQVSEADVPKLHVGMDVYFTTLGGDSRRFHGKLRQIPPTPTVVNNVVLYDALFDVANPDQALMTQMTAQVFFVASSATDAVLVPLPALHPAATPEGRKRGGRSATGSDPRNQFASGRALVSVVGADGKVVEREVKVGVMNRVSAQIVEGLSPGEQVVVGTRATAPVARAQTGSSLTPNAAPSGGRP</sequence>
<feature type="region of interest" description="Disordered" evidence="4">
    <location>
        <begin position="303"/>
        <end position="325"/>
    </location>
</feature>
<dbReference type="NCBIfam" id="TIGR01730">
    <property type="entry name" value="RND_mfp"/>
    <property type="match status" value="1"/>
</dbReference>
<dbReference type="EMBL" id="JADJNC010000005">
    <property type="protein sequence ID" value="MBK7422256.1"/>
    <property type="molecule type" value="Genomic_DNA"/>
</dbReference>
<evidence type="ECO:0000259" key="5">
    <source>
        <dbReference type="Pfam" id="PF25917"/>
    </source>
</evidence>
<evidence type="ECO:0000256" key="1">
    <source>
        <dbReference type="ARBA" id="ARBA00004236"/>
    </source>
</evidence>
<dbReference type="PANTHER" id="PTHR30469:SF33">
    <property type="entry name" value="SLR1207 PROTEIN"/>
    <property type="match status" value="1"/>
</dbReference>
<reference evidence="8" key="1">
    <citation type="submission" date="2020-10" db="EMBL/GenBank/DDBJ databases">
        <title>Connecting structure to function with the recovery of over 1000 high-quality activated sludge metagenome-assembled genomes encoding full-length rRNA genes using long-read sequencing.</title>
        <authorList>
            <person name="Singleton C.M."/>
            <person name="Petriglieri F."/>
            <person name="Kristensen J.M."/>
            <person name="Kirkegaard R.H."/>
            <person name="Michaelsen T.Y."/>
            <person name="Andersen M.H."/>
            <person name="Karst S.M."/>
            <person name="Dueholm M.S."/>
            <person name="Nielsen P.H."/>
            <person name="Albertsen M."/>
        </authorList>
    </citation>
    <scope>NUCLEOTIDE SEQUENCE</scope>
    <source>
        <strain evidence="8">EsbW_18-Q3-R4-48_MAXAC.044</strain>
    </source>
</reference>
<dbReference type="Pfam" id="PF25917">
    <property type="entry name" value="BSH_RND"/>
    <property type="match status" value="1"/>
</dbReference>
<dbReference type="Pfam" id="PF25967">
    <property type="entry name" value="RND-MFP_C"/>
    <property type="match status" value="1"/>
</dbReference>
<dbReference type="AlphaFoldDB" id="A0A9D7FCG2"/>
<dbReference type="SUPFAM" id="SSF111369">
    <property type="entry name" value="HlyD-like secretion proteins"/>
    <property type="match status" value="1"/>
</dbReference>
<dbReference type="GO" id="GO:0015562">
    <property type="term" value="F:efflux transmembrane transporter activity"/>
    <property type="evidence" value="ECO:0007669"/>
    <property type="project" value="TreeGrafter"/>
</dbReference>
<accession>A0A9D7FCG2</accession>